<name>A0A166EAM5_9AGAM</name>
<gene>
    <name evidence="1" type="ORF">FIBSPDRAFT_895727</name>
</gene>
<evidence type="ECO:0000313" key="1">
    <source>
        <dbReference type="EMBL" id="KZP15571.1"/>
    </source>
</evidence>
<protein>
    <submittedName>
        <fullName evidence="1">Uncharacterized protein</fullName>
    </submittedName>
</protein>
<accession>A0A166EAM5</accession>
<dbReference type="EMBL" id="KV417603">
    <property type="protein sequence ID" value="KZP15571.1"/>
    <property type="molecule type" value="Genomic_DNA"/>
</dbReference>
<dbReference type="Proteomes" id="UP000076532">
    <property type="component" value="Unassembled WGS sequence"/>
</dbReference>
<evidence type="ECO:0000313" key="2">
    <source>
        <dbReference type="Proteomes" id="UP000076532"/>
    </source>
</evidence>
<organism evidence="1 2">
    <name type="scientific">Athelia psychrophila</name>
    <dbReference type="NCBI Taxonomy" id="1759441"/>
    <lineage>
        <taxon>Eukaryota</taxon>
        <taxon>Fungi</taxon>
        <taxon>Dikarya</taxon>
        <taxon>Basidiomycota</taxon>
        <taxon>Agaricomycotina</taxon>
        <taxon>Agaricomycetes</taxon>
        <taxon>Agaricomycetidae</taxon>
        <taxon>Atheliales</taxon>
        <taxon>Atheliaceae</taxon>
        <taxon>Athelia</taxon>
    </lineage>
</organism>
<proteinExistence type="predicted"/>
<keyword evidence="2" id="KW-1185">Reference proteome</keyword>
<reference evidence="1 2" key="1">
    <citation type="journal article" date="2016" name="Mol. Biol. Evol.">
        <title>Comparative Genomics of Early-Diverging Mushroom-Forming Fungi Provides Insights into the Origins of Lignocellulose Decay Capabilities.</title>
        <authorList>
            <person name="Nagy L.G."/>
            <person name="Riley R."/>
            <person name="Tritt A."/>
            <person name="Adam C."/>
            <person name="Daum C."/>
            <person name="Floudas D."/>
            <person name="Sun H."/>
            <person name="Yadav J.S."/>
            <person name="Pangilinan J."/>
            <person name="Larsson K.H."/>
            <person name="Matsuura K."/>
            <person name="Barry K."/>
            <person name="Labutti K."/>
            <person name="Kuo R."/>
            <person name="Ohm R.A."/>
            <person name="Bhattacharya S.S."/>
            <person name="Shirouzu T."/>
            <person name="Yoshinaga Y."/>
            <person name="Martin F.M."/>
            <person name="Grigoriev I.V."/>
            <person name="Hibbett D.S."/>
        </authorList>
    </citation>
    <scope>NUCLEOTIDE SEQUENCE [LARGE SCALE GENOMIC DNA]</scope>
    <source>
        <strain evidence="1 2">CBS 109695</strain>
    </source>
</reference>
<dbReference type="AlphaFoldDB" id="A0A166EAM5"/>
<sequence length="207" mass="23366">MPPIFVPTCPGAPWSDVRPTSYNNVHVYRNFIYAYLSSMCYNRILDTPLSIPPIIPAVSSAPLIFQMTGIIDAVTRRHDVFNARQSVSFWLKSPIDTASRVFWSRIPTALRTIADVAGRPLHYTNFFGIDNEAQLCKIKIGWEVELDEGNIPRSEFPVFLNGERVSFERLLDHRQPVRAAFILTYGSSLPEARVALTASLYTLSMLS</sequence>